<accession>A0A2K1E3F3</accession>
<feature type="transmembrane region" description="Helical" evidence="1">
    <location>
        <begin position="55"/>
        <end position="73"/>
    </location>
</feature>
<gene>
    <name evidence="2" type="ORF">C1T31_01235</name>
</gene>
<dbReference type="AlphaFoldDB" id="A0A2K1E3F3"/>
<dbReference type="OrthoDB" id="1452530at2"/>
<protein>
    <submittedName>
        <fullName evidence="2">Uncharacterized protein</fullName>
    </submittedName>
</protein>
<dbReference type="EMBL" id="POWF01000001">
    <property type="protein sequence ID" value="PNQ74793.1"/>
    <property type="molecule type" value="Genomic_DNA"/>
</dbReference>
<dbReference type="Proteomes" id="UP000236641">
    <property type="component" value="Unassembled WGS sequence"/>
</dbReference>
<organism evidence="2 3">
    <name type="scientific">Hanstruepera neustonica</name>
    <dbReference type="NCBI Taxonomy" id="1445657"/>
    <lineage>
        <taxon>Bacteria</taxon>
        <taxon>Pseudomonadati</taxon>
        <taxon>Bacteroidota</taxon>
        <taxon>Flavobacteriia</taxon>
        <taxon>Flavobacteriales</taxon>
        <taxon>Flavobacteriaceae</taxon>
        <taxon>Hanstruepera</taxon>
    </lineage>
</organism>
<proteinExistence type="predicted"/>
<feature type="transmembrane region" description="Helical" evidence="1">
    <location>
        <begin position="30"/>
        <end position="49"/>
    </location>
</feature>
<feature type="transmembrane region" description="Helical" evidence="1">
    <location>
        <begin position="322"/>
        <end position="340"/>
    </location>
</feature>
<reference evidence="2 3" key="1">
    <citation type="submission" date="2018-01" db="EMBL/GenBank/DDBJ databases">
        <title>The draft genome of Hanstruepera neustonica JCM19743.</title>
        <authorList>
            <person name="He R.-H."/>
            <person name="Du Z.-J."/>
        </authorList>
    </citation>
    <scope>NUCLEOTIDE SEQUENCE [LARGE SCALE GENOMIC DNA]</scope>
    <source>
        <strain evidence="2 3">JCM19743</strain>
    </source>
</reference>
<dbReference type="RefSeq" id="WP_103050646.1">
    <property type="nucleotide sequence ID" value="NZ_POWF01000001.1"/>
</dbReference>
<sequence>MNDNKQPLNTNDEVDLGQLFKMIGKAFDRLIKFVYSILKSLFSLVIFTIKPIIVNFKIIVITILIAGILGYALDKFKPKLYSSSMLVKPYFDSKYQLVNTIDYYNALIENEEYGILSNVFNLQEDEVEQISSFEISPGPETENERLIQYENFLKSIDSTRAVKITFEDFIENRSIYAGDLFEIKVYSSKKDIFPKLEEGLNGSFTNKYSEKKMKKRDSLITIQKQNIMQQLEEVASLQDVYIKVLEEESRTAPTEITIGGEGLTLNKDKTQTREFELLNTEIRLRNELKELDKQKVEEDVFFDVISSFQQVGKIDLEWYQRYKVVLPALGFVLLCIIYLTRKLVRFVVQYEA</sequence>
<keyword evidence="1" id="KW-0472">Membrane</keyword>
<keyword evidence="3" id="KW-1185">Reference proteome</keyword>
<evidence type="ECO:0000313" key="2">
    <source>
        <dbReference type="EMBL" id="PNQ74793.1"/>
    </source>
</evidence>
<comment type="caution">
    <text evidence="2">The sequence shown here is derived from an EMBL/GenBank/DDBJ whole genome shotgun (WGS) entry which is preliminary data.</text>
</comment>
<evidence type="ECO:0000313" key="3">
    <source>
        <dbReference type="Proteomes" id="UP000236641"/>
    </source>
</evidence>
<evidence type="ECO:0000256" key="1">
    <source>
        <dbReference type="SAM" id="Phobius"/>
    </source>
</evidence>
<keyword evidence="1" id="KW-1133">Transmembrane helix</keyword>
<name>A0A2K1E3F3_9FLAO</name>
<keyword evidence="1" id="KW-0812">Transmembrane</keyword>